<dbReference type="InterPro" id="IPR050188">
    <property type="entry name" value="RluA_PseudoU_synthase"/>
</dbReference>
<evidence type="ECO:0000259" key="10">
    <source>
        <dbReference type="SMART" id="SM00363"/>
    </source>
</evidence>
<dbReference type="EMBL" id="JAEKFT010000008">
    <property type="protein sequence ID" value="MBT0961374.1"/>
    <property type="molecule type" value="Genomic_DNA"/>
</dbReference>
<protein>
    <recommendedName>
        <fullName evidence="9">Pseudouridine synthase</fullName>
        <ecNumber evidence="9">5.4.99.-</ecNumber>
    </recommendedName>
</protein>
<dbReference type="AlphaFoldDB" id="A0A944H7N6"/>
<dbReference type="PROSITE" id="PS50889">
    <property type="entry name" value="S4"/>
    <property type="match status" value="1"/>
</dbReference>
<evidence type="ECO:0000256" key="5">
    <source>
        <dbReference type="ARBA" id="ARBA00022884"/>
    </source>
</evidence>
<evidence type="ECO:0000256" key="2">
    <source>
        <dbReference type="ARBA" id="ARBA00002876"/>
    </source>
</evidence>
<dbReference type="Gene3D" id="3.30.2350.10">
    <property type="entry name" value="Pseudouridine synthase"/>
    <property type="match status" value="1"/>
</dbReference>
<comment type="catalytic activity">
    <reaction evidence="1">
        <text>uridine(955/2504/2580) in 23S rRNA = pseudouridine(955/2504/2580) in 23S rRNA</text>
        <dbReference type="Rhea" id="RHEA:42528"/>
        <dbReference type="Rhea" id="RHEA-COMP:10099"/>
        <dbReference type="Rhea" id="RHEA-COMP:10100"/>
        <dbReference type="ChEBI" id="CHEBI:65314"/>
        <dbReference type="ChEBI" id="CHEBI:65315"/>
        <dbReference type="EC" id="5.4.99.24"/>
    </reaction>
</comment>
<dbReference type="InterPro" id="IPR006145">
    <property type="entry name" value="PsdUridine_synth_RsuA/RluA"/>
</dbReference>
<feature type="domain" description="RNA-binding S4" evidence="10">
    <location>
        <begin position="22"/>
        <end position="83"/>
    </location>
</feature>
<comment type="function">
    <text evidence="2">Responsible for synthesis of pseudouridine from uracil at positions 955, 2504 and 2580 in 23S ribosomal RNA.</text>
</comment>
<comment type="caution">
    <text evidence="11">The sequence shown here is derived from an EMBL/GenBank/DDBJ whole genome shotgun (WGS) entry which is preliminary data.</text>
</comment>
<dbReference type="SUPFAM" id="SSF55174">
    <property type="entry name" value="Alpha-L RNA-binding motif"/>
    <property type="match status" value="1"/>
</dbReference>
<dbReference type="GO" id="GO:0160141">
    <property type="term" value="F:23S rRNA pseudouridine(955/2504/2580) synthase activity"/>
    <property type="evidence" value="ECO:0007669"/>
    <property type="project" value="UniProtKB-EC"/>
</dbReference>
<dbReference type="Pfam" id="PF00849">
    <property type="entry name" value="PseudoU_synth_2"/>
    <property type="match status" value="1"/>
</dbReference>
<dbReference type="Proteomes" id="UP000694660">
    <property type="component" value="Unassembled WGS sequence"/>
</dbReference>
<dbReference type="PANTHER" id="PTHR21600:SF92">
    <property type="entry name" value="RIBOSOMAL LARGE SUBUNIT PSEUDOURIDINE SYNTHASE C"/>
    <property type="match status" value="1"/>
</dbReference>
<evidence type="ECO:0000313" key="12">
    <source>
        <dbReference type="Proteomes" id="UP000694660"/>
    </source>
</evidence>
<dbReference type="InterPro" id="IPR002942">
    <property type="entry name" value="S4_RNA-bd"/>
</dbReference>
<gene>
    <name evidence="11" type="ORF">I8J34_09310</name>
</gene>
<dbReference type="InterPro" id="IPR020103">
    <property type="entry name" value="PsdUridine_synth_cat_dom_sf"/>
</dbReference>
<dbReference type="InterPro" id="IPR006224">
    <property type="entry name" value="PsdUridine_synth_RluA-like_CS"/>
</dbReference>
<comment type="catalytic activity">
    <reaction evidence="9">
        <text>a uridine in RNA = a pseudouridine in RNA</text>
        <dbReference type="Rhea" id="RHEA:48348"/>
        <dbReference type="Rhea" id="RHEA-COMP:12068"/>
        <dbReference type="Rhea" id="RHEA-COMP:12069"/>
        <dbReference type="ChEBI" id="CHEBI:65314"/>
        <dbReference type="ChEBI" id="CHEBI:65315"/>
    </reaction>
</comment>
<comment type="similarity">
    <text evidence="3 9">Belongs to the pseudouridine synthase RluA family.</text>
</comment>
<dbReference type="Gene3D" id="3.10.290.10">
    <property type="entry name" value="RNA-binding S4 domain"/>
    <property type="match status" value="1"/>
</dbReference>
<evidence type="ECO:0000256" key="7">
    <source>
        <dbReference type="PIRSR" id="PIRSR606225-1"/>
    </source>
</evidence>
<dbReference type="InterPro" id="IPR006225">
    <property type="entry name" value="PsdUridine_synth_RluC/D"/>
</dbReference>
<keyword evidence="4" id="KW-0698">rRNA processing</keyword>
<dbReference type="NCBIfam" id="TIGR00005">
    <property type="entry name" value="rluA_subfam"/>
    <property type="match status" value="1"/>
</dbReference>
<evidence type="ECO:0000313" key="11">
    <source>
        <dbReference type="EMBL" id="MBT0961374.1"/>
    </source>
</evidence>
<dbReference type="RefSeq" id="WP_214361199.1">
    <property type="nucleotide sequence ID" value="NZ_JAEKFT010000008.1"/>
</dbReference>
<dbReference type="CDD" id="cd00165">
    <property type="entry name" value="S4"/>
    <property type="match status" value="1"/>
</dbReference>
<evidence type="ECO:0000256" key="1">
    <source>
        <dbReference type="ARBA" id="ARBA00000381"/>
    </source>
</evidence>
<evidence type="ECO:0000256" key="8">
    <source>
        <dbReference type="PROSITE-ProRule" id="PRU00182"/>
    </source>
</evidence>
<keyword evidence="5 8" id="KW-0694">RNA-binding</keyword>
<dbReference type="InterPro" id="IPR036986">
    <property type="entry name" value="S4_RNA-bd_sf"/>
</dbReference>
<evidence type="ECO:0000256" key="6">
    <source>
        <dbReference type="ARBA" id="ARBA00023235"/>
    </source>
</evidence>
<evidence type="ECO:0000256" key="3">
    <source>
        <dbReference type="ARBA" id="ARBA00010876"/>
    </source>
</evidence>
<dbReference type="PROSITE" id="PS01129">
    <property type="entry name" value="PSI_RLU"/>
    <property type="match status" value="1"/>
</dbReference>
<feature type="active site" evidence="7">
    <location>
        <position position="141"/>
    </location>
</feature>
<sequence length="323" mass="36133">MMAQSKKLEVRHEQIDTESAGQRIDNYLVRILKGVPKSHVYRLLRSGQVRVGGRRVAQTYRLQVDDLVRIPPVQVSTASEHRVVPVGQALPVLYEDEALLILDKPAGQAVHGGSGVSFGVIEQLRRQRPDARLLELAHRLDRETSGLLIVAKKRAALAALHELMRNGGIEKHYVTVVSGRWMNPRQHIRTPLYKYLTGDGERRVRVQADGKPAHSIVTLMRRWETVSQLGVELKTGRTHQIRVHLTHQGFPLVGDDKYGDFALNKRLAKEAGLTRMFLHAARLRFAHPLTGAPVSVEAPLPPELQAFLKHLDASEVRDAGEAV</sequence>
<keyword evidence="12" id="KW-1185">Reference proteome</keyword>
<dbReference type="SUPFAM" id="SSF55120">
    <property type="entry name" value="Pseudouridine synthase"/>
    <property type="match status" value="1"/>
</dbReference>
<dbReference type="PANTHER" id="PTHR21600">
    <property type="entry name" value="MITOCHONDRIAL RNA PSEUDOURIDINE SYNTHASE"/>
    <property type="match status" value="1"/>
</dbReference>
<dbReference type="EC" id="5.4.99.-" evidence="9"/>
<dbReference type="CDD" id="cd02869">
    <property type="entry name" value="PseudoU_synth_RluA_like"/>
    <property type="match status" value="1"/>
</dbReference>
<evidence type="ECO:0000256" key="9">
    <source>
        <dbReference type="RuleBase" id="RU362028"/>
    </source>
</evidence>
<organism evidence="11 12">
    <name type="scientific">Denitromonas iodatirespirans</name>
    <dbReference type="NCBI Taxonomy" id="2795389"/>
    <lineage>
        <taxon>Bacteria</taxon>
        <taxon>Pseudomonadati</taxon>
        <taxon>Pseudomonadota</taxon>
        <taxon>Betaproteobacteria</taxon>
        <taxon>Rhodocyclales</taxon>
        <taxon>Zoogloeaceae</taxon>
        <taxon>Denitromonas</taxon>
    </lineage>
</organism>
<dbReference type="GO" id="GO:0003723">
    <property type="term" value="F:RNA binding"/>
    <property type="evidence" value="ECO:0007669"/>
    <property type="project" value="UniProtKB-KW"/>
</dbReference>
<dbReference type="Pfam" id="PF01479">
    <property type="entry name" value="S4"/>
    <property type="match status" value="1"/>
</dbReference>
<dbReference type="SMART" id="SM00363">
    <property type="entry name" value="S4"/>
    <property type="match status" value="1"/>
</dbReference>
<reference evidence="12" key="1">
    <citation type="journal article" date="2022" name="ISME J.">
        <title>Genetic and phylogenetic analysis of dissimilatory iodate-reducing bacteria identifies potential niches across the world's oceans.</title>
        <authorList>
            <person name="Reyes-Umana V."/>
            <person name="Henning Z."/>
            <person name="Lee K."/>
            <person name="Barnum T.P."/>
            <person name="Coates J.D."/>
        </authorList>
    </citation>
    <scope>NUCLEOTIDE SEQUENCE [LARGE SCALE GENOMIC DNA]</scope>
    <source>
        <strain evidence="12">IR12</strain>
    </source>
</reference>
<proteinExistence type="inferred from homology"/>
<name>A0A944H7N6_DENI1</name>
<keyword evidence="6 9" id="KW-0413">Isomerase</keyword>
<dbReference type="GO" id="GO:0000455">
    <property type="term" value="P:enzyme-directed rRNA pseudouridine synthesis"/>
    <property type="evidence" value="ECO:0007669"/>
    <property type="project" value="UniProtKB-ARBA"/>
</dbReference>
<evidence type="ECO:0000256" key="4">
    <source>
        <dbReference type="ARBA" id="ARBA00022552"/>
    </source>
</evidence>
<accession>A0A944H7N6</accession>